<keyword evidence="5" id="KW-0808">Transferase</keyword>
<reference evidence="15" key="1">
    <citation type="journal article" date="2019" name="Int. J. Syst. Evol. Microbiol.">
        <title>The Global Catalogue of Microorganisms (GCM) 10K type strain sequencing project: providing services to taxonomists for standard genome sequencing and annotation.</title>
        <authorList>
            <consortium name="The Broad Institute Genomics Platform"/>
            <consortium name="The Broad Institute Genome Sequencing Center for Infectious Disease"/>
            <person name="Wu L."/>
            <person name="Ma J."/>
        </authorList>
    </citation>
    <scope>NUCLEOTIDE SEQUENCE [LARGE SCALE GENOMIC DNA]</scope>
    <source>
        <strain evidence="15">JCM 16916</strain>
    </source>
</reference>
<feature type="domain" description="CHASE" evidence="13">
    <location>
        <begin position="157"/>
        <end position="311"/>
    </location>
</feature>
<dbReference type="PRINTS" id="PR00344">
    <property type="entry name" value="BCTRLSENSOR"/>
</dbReference>
<dbReference type="Gene3D" id="3.30.565.10">
    <property type="entry name" value="Histidine kinase-like ATPase, C-terminal domain"/>
    <property type="match status" value="1"/>
</dbReference>
<dbReference type="PANTHER" id="PTHR42878">
    <property type="entry name" value="TWO-COMPONENT HISTIDINE KINASE"/>
    <property type="match status" value="1"/>
</dbReference>
<dbReference type="SMART" id="SM01079">
    <property type="entry name" value="CHASE"/>
    <property type="match status" value="1"/>
</dbReference>
<dbReference type="InterPro" id="IPR004358">
    <property type="entry name" value="Sig_transdc_His_kin-like_C"/>
</dbReference>
<dbReference type="SMART" id="SM00387">
    <property type="entry name" value="HATPase_c"/>
    <property type="match status" value="1"/>
</dbReference>
<protein>
    <recommendedName>
        <fullName evidence="3">histidine kinase</fullName>
        <ecNumber evidence="3">2.7.13.3</ecNumber>
    </recommendedName>
</protein>
<name>A0ABP7M9L7_9GAMM</name>
<dbReference type="InterPro" id="IPR013656">
    <property type="entry name" value="PAS_4"/>
</dbReference>
<evidence type="ECO:0000256" key="2">
    <source>
        <dbReference type="ARBA" id="ARBA00004370"/>
    </source>
</evidence>
<dbReference type="InterPro" id="IPR036097">
    <property type="entry name" value="HisK_dim/P_sf"/>
</dbReference>
<dbReference type="InterPro" id="IPR006189">
    <property type="entry name" value="CHASE_dom"/>
</dbReference>
<feature type="region of interest" description="Disordered" evidence="10">
    <location>
        <begin position="717"/>
        <end position="740"/>
    </location>
</feature>
<dbReference type="Pfam" id="PF02518">
    <property type="entry name" value="HATPase_c"/>
    <property type="match status" value="1"/>
</dbReference>
<evidence type="ECO:0000256" key="1">
    <source>
        <dbReference type="ARBA" id="ARBA00000085"/>
    </source>
</evidence>
<evidence type="ECO:0000256" key="11">
    <source>
        <dbReference type="SAM" id="Phobius"/>
    </source>
</evidence>
<dbReference type="PROSITE" id="PS50109">
    <property type="entry name" value="HIS_KIN"/>
    <property type="match status" value="1"/>
</dbReference>
<evidence type="ECO:0000259" key="13">
    <source>
        <dbReference type="PROSITE" id="PS50839"/>
    </source>
</evidence>
<dbReference type="Pfam" id="PF08448">
    <property type="entry name" value="PAS_4"/>
    <property type="match status" value="1"/>
</dbReference>
<dbReference type="InterPro" id="IPR005467">
    <property type="entry name" value="His_kinase_dom"/>
</dbReference>
<evidence type="ECO:0000256" key="6">
    <source>
        <dbReference type="ARBA" id="ARBA00022692"/>
    </source>
</evidence>
<feature type="transmembrane region" description="Helical" evidence="11">
    <location>
        <begin position="25"/>
        <end position="46"/>
    </location>
</feature>
<gene>
    <name evidence="14" type="ORF">GCM10022229_09400</name>
</gene>
<dbReference type="SUPFAM" id="SSF55785">
    <property type="entry name" value="PYP-like sensor domain (PAS domain)"/>
    <property type="match status" value="1"/>
</dbReference>
<comment type="catalytic activity">
    <reaction evidence="1">
        <text>ATP + protein L-histidine = ADP + protein N-phospho-L-histidine.</text>
        <dbReference type="EC" id="2.7.13.3"/>
    </reaction>
</comment>
<evidence type="ECO:0000313" key="14">
    <source>
        <dbReference type="EMBL" id="GAA3917941.1"/>
    </source>
</evidence>
<organism evidence="14 15">
    <name type="scientific">Luteimonas lutimaris</name>
    <dbReference type="NCBI Taxonomy" id="698645"/>
    <lineage>
        <taxon>Bacteria</taxon>
        <taxon>Pseudomonadati</taxon>
        <taxon>Pseudomonadota</taxon>
        <taxon>Gammaproteobacteria</taxon>
        <taxon>Lysobacterales</taxon>
        <taxon>Lysobacteraceae</taxon>
        <taxon>Luteimonas</taxon>
    </lineage>
</organism>
<evidence type="ECO:0000259" key="12">
    <source>
        <dbReference type="PROSITE" id="PS50109"/>
    </source>
</evidence>
<feature type="transmembrane region" description="Helical" evidence="11">
    <location>
        <begin position="327"/>
        <end position="349"/>
    </location>
</feature>
<dbReference type="PANTHER" id="PTHR42878:SF15">
    <property type="entry name" value="BACTERIOPHYTOCHROME"/>
    <property type="match status" value="1"/>
</dbReference>
<evidence type="ECO:0000256" key="10">
    <source>
        <dbReference type="SAM" id="MobiDB-lite"/>
    </source>
</evidence>
<dbReference type="InterPro" id="IPR000014">
    <property type="entry name" value="PAS"/>
</dbReference>
<dbReference type="Pfam" id="PF03924">
    <property type="entry name" value="CHASE"/>
    <property type="match status" value="1"/>
</dbReference>
<accession>A0ABP7M9L7</accession>
<dbReference type="SUPFAM" id="SSF55874">
    <property type="entry name" value="ATPase domain of HSP90 chaperone/DNA topoisomerase II/histidine kinase"/>
    <property type="match status" value="1"/>
</dbReference>
<dbReference type="CDD" id="cd00082">
    <property type="entry name" value="HisKA"/>
    <property type="match status" value="1"/>
</dbReference>
<dbReference type="Gene3D" id="1.10.287.130">
    <property type="match status" value="1"/>
</dbReference>
<keyword evidence="7" id="KW-0418">Kinase</keyword>
<keyword evidence="6 11" id="KW-0812">Transmembrane</keyword>
<dbReference type="Gene3D" id="3.30.450.20">
    <property type="entry name" value="PAS domain"/>
    <property type="match status" value="1"/>
</dbReference>
<evidence type="ECO:0000256" key="9">
    <source>
        <dbReference type="ARBA" id="ARBA00023136"/>
    </source>
</evidence>
<dbReference type="InterPro" id="IPR036890">
    <property type="entry name" value="HATPase_C_sf"/>
</dbReference>
<dbReference type="SMART" id="SM00388">
    <property type="entry name" value="HisKA"/>
    <property type="match status" value="1"/>
</dbReference>
<evidence type="ECO:0000256" key="5">
    <source>
        <dbReference type="ARBA" id="ARBA00022679"/>
    </source>
</evidence>
<evidence type="ECO:0000256" key="8">
    <source>
        <dbReference type="ARBA" id="ARBA00022989"/>
    </source>
</evidence>
<sequence>MLGAMGFLYGAKKLDLPGAPPRVPLRGYVLALLALVASLLLVLAYWHNAEQREMKTVQAEFTAETDAIAELLRQRLAYFELVARGGVSLFATVDRPSAGQWQGYVDGLNIAARYPDMLGLGFAPYMDRTELQDLQLDMRDAGQGFYVVRPGGVRGRYGPILYLEPRTAANREAIGYDMLTDPARQAAMIAARDTGTMRISGPVRLLQDGSGQGTGVVLYAPIYRFGTPGTMQARRAALQGWIHAPLDVHKFVDIALRTTQRHTALTIRDRGADGNAAPLYADHEELAGADGDSRLDRTMALDLYGRTWELEFRSDARASLAARAPELRTTLGTGVLASLLLFGIALVLARTEALTERKAELLADSYQRSELRFRNAMRFSAIGQALLDRSGVIVDANPALAAIFDTTTDELAGSRFGSHFIDAHDQARNTREFAAVAEGVFRTTRQWRSAAGELRHAQLTYAPVPGEIGQDVASLVQVEDITERVLAHAREQALNRTLEARVALRTRELTHANQELESFAYSVSHDLRAPLRTIEGFSRLLGERYADRVDETGRDYLARVRAAAGRMDDLIDALLKMSRVSRGPLKLEPLDLVPIARDVVAELRAGQPERTVEVDIEPGLHAVGDAALVRNLLQNLIGNAWKFTADTDGARIVVGREADADGLAAFFVRDNGAGFSQEYVGKLFRPFQRLHNPEEFEGNGIGLASVKRIVERHGGTVSAEGQPGGGATFRFTLPREAPAA</sequence>
<evidence type="ECO:0000256" key="7">
    <source>
        <dbReference type="ARBA" id="ARBA00022777"/>
    </source>
</evidence>
<dbReference type="Gene3D" id="3.30.450.350">
    <property type="entry name" value="CHASE domain"/>
    <property type="match status" value="1"/>
</dbReference>
<dbReference type="NCBIfam" id="TIGR00229">
    <property type="entry name" value="sensory_box"/>
    <property type="match status" value="1"/>
</dbReference>
<keyword evidence="15" id="KW-1185">Reference proteome</keyword>
<dbReference type="InterPro" id="IPR050351">
    <property type="entry name" value="BphY/WalK/GraS-like"/>
</dbReference>
<proteinExistence type="predicted"/>
<keyword evidence="9 11" id="KW-0472">Membrane</keyword>
<dbReference type="Proteomes" id="UP001501727">
    <property type="component" value="Unassembled WGS sequence"/>
</dbReference>
<dbReference type="EMBL" id="BAAAZU010000004">
    <property type="protein sequence ID" value="GAA3917941.1"/>
    <property type="molecule type" value="Genomic_DNA"/>
</dbReference>
<comment type="caution">
    <text evidence="14">The sequence shown here is derived from an EMBL/GenBank/DDBJ whole genome shotgun (WGS) entry which is preliminary data.</text>
</comment>
<dbReference type="InterPro" id="IPR003594">
    <property type="entry name" value="HATPase_dom"/>
</dbReference>
<dbReference type="EC" id="2.7.13.3" evidence="3"/>
<dbReference type="PROSITE" id="PS50839">
    <property type="entry name" value="CHASE"/>
    <property type="match status" value="1"/>
</dbReference>
<feature type="domain" description="Histidine kinase" evidence="12">
    <location>
        <begin position="522"/>
        <end position="737"/>
    </location>
</feature>
<dbReference type="CDD" id="cd00130">
    <property type="entry name" value="PAS"/>
    <property type="match status" value="1"/>
</dbReference>
<evidence type="ECO:0000313" key="15">
    <source>
        <dbReference type="Proteomes" id="UP001501727"/>
    </source>
</evidence>
<dbReference type="InterPro" id="IPR035965">
    <property type="entry name" value="PAS-like_dom_sf"/>
</dbReference>
<keyword evidence="8 11" id="KW-1133">Transmembrane helix</keyword>
<dbReference type="Pfam" id="PF00512">
    <property type="entry name" value="HisKA"/>
    <property type="match status" value="1"/>
</dbReference>
<dbReference type="InterPro" id="IPR003661">
    <property type="entry name" value="HisK_dim/P_dom"/>
</dbReference>
<dbReference type="InterPro" id="IPR042240">
    <property type="entry name" value="CHASE_sf"/>
</dbReference>
<evidence type="ECO:0000256" key="3">
    <source>
        <dbReference type="ARBA" id="ARBA00012438"/>
    </source>
</evidence>
<comment type="subcellular location">
    <subcellularLocation>
        <location evidence="2">Membrane</location>
    </subcellularLocation>
</comment>
<evidence type="ECO:0000256" key="4">
    <source>
        <dbReference type="ARBA" id="ARBA00022553"/>
    </source>
</evidence>
<dbReference type="SUPFAM" id="SSF47384">
    <property type="entry name" value="Homodimeric domain of signal transducing histidine kinase"/>
    <property type="match status" value="1"/>
</dbReference>
<keyword evidence="4" id="KW-0597">Phosphoprotein</keyword>